<dbReference type="EMBL" id="JAKLMC020000003">
    <property type="protein sequence ID" value="KAK5956996.1"/>
    <property type="molecule type" value="Genomic_DNA"/>
</dbReference>
<accession>A0AAN8FEN7</accession>
<keyword evidence="1" id="KW-0812">Transmembrane</keyword>
<name>A0AAN8FEN7_9EURO</name>
<keyword evidence="1" id="KW-1133">Transmembrane helix</keyword>
<comment type="caution">
    <text evidence="2">The sequence shown here is derived from an EMBL/GenBank/DDBJ whole genome shotgun (WGS) entry which is preliminary data.</text>
</comment>
<organism evidence="2 3">
    <name type="scientific">Knufia fluminis</name>
    <dbReference type="NCBI Taxonomy" id="191047"/>
    <lineage>
        <taxon>Eukaryota</taxon>
        <taxon>Fungi</taxon>
        <taxon>Dikarya</taxon>
        <taxon>Ascomycota</taxon>
        <taxon>Pezizomycotina</taxon>
        <taxon>Eurotiomycetes</taxon>
        <taxon>Chaetothyriomycetidae</taxon>
        <taxon>Chaetothyriales</taxon>
        <taxon>Trichomeriaceae</taxon>
        <taxon>Knufia</taxon>
    </lineage>
</organism>
<evidence type="ECO:0000313" key="2">
    <source>
        <dbReference type="EMBL" id="KAK5956996.1"/>
    </source>
</evidence>
<evidence type="ECO:0000313" key="3">
    <source>
        <dbReference type="Proteomes" id="UP001316803"/>
    </source>
</evidence>
<protein>
    <submittedName>
        <fullName evidence="2">Uncharacterized protein</fullName>
    </submittedName>
</protein>
<evidence type="ECO:0000256" key="1">
    <source>
        <dbReference type="SAM" id="Phobius"/>
    </source>
</evidence>
<feature type="transmembrane region" description="Helical" evidence="1">
    <location>
        <begin position="89"/>
        <end position="114"/>
    </location>
</feature>
<proteinExistence type="predicted"/>
<dbReference type="Proteomes" id="UP001316803">
    <property type="component" value="Unassembled WGS sequence"/>
</dbReference>
<keyword evidence="1" id="KW-0472">Membrane</keyword>
<dbReference type="AlphaFoldDB" id="A0AAN8FEN7"/>
<keyword evidence="3" id="KW-1185">Reference proteome</keyword>
<reference evidence="2 3" key="1">
    <citation type="submission" date="2022-12" db="EMBL/GenBank/DDBJ databases">
        <title>Genomic features and morphological characterization of a novel Knufia sp. strain isolated from spacecraft assembly facility.</title>
        <authorList>
            <person name="Teixeira M."/>
            <person name="Chander A.M."/>
            <person name="Stajich J.E."/>
            <person name="Venkateswaran K."/>
        </authorList>
    </citation>
    <scope>NUCLEOTIDE SEQUENCE [LARGE SCALE GENOMIC DNA]</scope>
    <source>
        <strain evidence="2 3">FJI-L2-BK-P2</strain>
    </source>
</reference>
<sequence length="282" mass="30115">MQEASKHRPDTSLPEVVPVENLKSNTIRHDDSYYRHPNPTQPFSPLAVSGQGSYSPYTATATTTPYPHQWNDGPTSGVKITQRKSRIKFAALVTLATFIITALAMGAGLGIPLAKSQSKLDPNNYAPLHPSKVVLIERPEYCDSNGRSAGNTLFTTRKGDASFDVKCGTIFQEGLPAFDPTTASLPGSEQVARGTVRNVATIVSYSVDDCMYACASFNNMTENPDPASPKCQGVTFIAALQSAVDMLSGNCFLKNATLFDIGQASVSLTAVSAELSTLRVGT</sequence>
<gene>
    <name evidence="2" type="ORF">OHC33_001365</name>
</gene>